<dbReference type="EMBL" id="CP158375">
    <property type="protein sequence ID" value="XDO96899.1"/>
    <property type="molecule type" value="Genomic_DNA"/>
</dbReference>
<dbReference type="InterPro" id="IPR003423">
    <property type="entry name" value="OMP_efflux"/>
</dbReference>
<name>A0AB39KT54_9CAUL</name>
<dbReference type="InterPro" id="IPR010131">
    <property type="entry name" value="MdtP/NodT-like"/>
</dbReference>
<dbReference type="PANTHER" id="PTHR30203">
    <property type="entry name" value="OUTER MEMBRANE CATION EFFLUX PROTEIN"/>
    <property type="match status" value="1"/>
</dbReference>
<comment type="subcellular location">
    <subcellularLocation>
        <location evidence="2">Cell membrane</location>
        <topology evidence="2">Lipid-anchor</topology>
    </subcellularLocation>
</comment>
<keyword evidence="2" id="KW-0472">Membrane</keyword>
<comment type="similarity">
    <text evidence="1 2">Belongs to the outer membrane factor (OMF) (TC 1.B.17) family.</text>
</comment>
<feature type="signal peptide" evidence="2">
    <location>
        <begin position="1"/>
        <end position="20"/>
    </location>
</feature>
<keyword evidence="2" id="KW-0564">Palmitate</keyword>
<keyword evidence="2" id="KW-0812">Transmembrane</keyword>
<dbReference type="GO" id="GO:0005886">
    <property type="term" value="C:plasma membrane"/>
    <property type="evidence" value="ECO:0007669"/>
    <property type="project" value="UniProtKB-SubCell"/>
</dbReference>
<dbReference type="RefSeq" id="WP_369059777.1">
    <property type="nucleotide sequence ID" value="NZ_CP158375.1"/>
</dbReference>
<proteinExistence type="inferred from homology"/>
<evidence type="ECO:0000256" key="2">
    <source>
        <dbReference type="RuleBase" id="RU362097"/>
    </source>
</evidence>
<protein>
    <submittedName>
        <fullName evidence="4">Efflux transporter outer membrane subunit</fullName>
    </submittedName>
</protein>
<dbReference type="GO" id="GO:0015562">
    <property type="term" value="F:efflux transmembrane transporter activity"/>
    <property type="evidence" value="ECO:0007669"/>
    <property type="project" value="InterPro"/>
</dbReference>
<keyword evidence="2" id="KW-0449">Lipoprotein</keyword>
<dbReference type="AlphaFoldDB" id="A0AB39KT54"/>
<keyword evidence="2" id="KW-0732">Signal</keyword>
<feature type="coiled-coil region" evidence="3">
    <location>
        <begin position="219"/>
        <end position="246"/>
    </location>
</feature>
<sequence>MKLRALLAAGLTLSAVSASAAPYAPPPVEIGQTFKEGVAWVQAGGAARVAPDRWWVVFNDPVLDGLEARIEAQNPSLAAAAARYAEAGAVLARARGGLWPYIGLGGSVERNRLSAGRPQASNSVTYDDASVGASLSYELDLFGRIRGQARQARAQADAAGHDLAAVRLGLQMQLAAAYFELRGLDARAELLDVTVQAYQRAFDLTSTRHDGGLASGVEVAQAQSQLSSARAEVEAVAAQRAQAEHAVAILVGEVPSLFSLAASGLQPAAPVVVVSLPSTVLERRPDIQAAERRVAAANAAIGVARTAYFPSIILGAAAGFQAGNGDILTAPNRYWALGPLSAAGVLFDGGRRRAGVRITQSQFDEAAADYRQTVLTAFGEVEDDLVAARRMAAQITHQVTATNAARRAEDIALERYRDGAADYVEVVTAQAASLGAQRTLIELRTRQLILAADLVRAQGGLAPYR</sequence>
<dbReference type="Pfam" id="PF02321">
    <property type="entry name" value="OEP"/>
    <property type="match status" value="2"/>
</dbReference>
<evidence type="ECO:0000313" key="4">
    <source>
        <dbReference type="EMBL" id="XDO96899.1"/>
    </source>
</evidence>
<dbReference type="NCBIfam" id="TIGR01845">
    <property type="entry name" value="outer_NodT"/>
    <property type="match status" value="1"/>
</dbReference>
<dbReference type="PANTHER" id="PTHR30203:SF33">
    <property type="entry name" value="BLR4455 PROTEIN"/>
    <property type="match status" value="1"/>
</dbReference>
<gene>
    <name evidence="4" type="ORF">ABOZ73_00260</name>
</gene>
<feature type="chain" id="PRO_5044044592" evidence="2">
    <location>
        <begin position="21"/>
        <end position="465"/>
    </location>
</feature>
<dbReference type="Gene3D" id="2.20.200.10">
    <property type="entry name" value="Outer membrane efflux proteins (OEP)"/>
    <property type="match status" value="1"/>
</dbReference>
<dbReference type="SUPFAM" id="SSF56954">
    <property type="entry name" value="Outer membrane efflux proteins (OEP)"/>
    <property type="match status" value="1"/>
</dbReference>
<dbReference type="Gene3D" id="1.20.1600.10">
    <property type="entry name" value="Outer membrane efflux proteins (OEP)"/>
    <property type="match status" value="1"/>
</dbReference>
<keyword evidence="3" id="KW-0175">Coiled coil</keyword>
<evidence type="ECO:0000256" key="3">
    <source>
        <dbReference type="SAM" id="Coils"/>
    </source>
</evidence>
<organism evidence="4">
    <name type="scientific">Caulobacter sp. 73W</name>
    <dbReference type="NCBI Taxonomy" id="3161137"/>
    <lineage>
        <taxon>Bacteria</taxon>
        <taxon>Pseudomonadati</taxon>
        <taxon>Pseudomonadota</taxon>
        <taxon>Alphaproteobacteria</taxon>
        <taxon>Caulobacterales</taxon>
        <taxon>Caulobacteraceae</taxon>
        <taxon>Caulobacter</taxon>
    </lineage>
</organism>
<reference evidence="4" key="1">
    <citation type="submission" date="2024-06" db="EMBL/GenBank/DDBJ databases">
        <title>Caulobacter inopinatus, sp. nov.</title>
        <authorList>
            <person name="Donachie S.P."/>
        </authorList>
    </citation>
    <scope>NUCLEOTIDE SEQUENCE</scope>
    <source>
        <strain evidence="4">73W</strain>
    </source>
</reference>
<accession>A0AB39KT54</accession>
<evidence type="ECO:0000256" key="1">
    <source>
        <dbReference type="ARBA" id="ARBA00007613"/>
    </source>
</evidence>
<keyword evidence="2" id="KW-1134">Transmembrane beta strand</keyword>